<proteinExistence type="predicted"/>
<gene>
    <name evidence="2" type="ORF">LCGC14_1049540</name>
</gene>
<evidence type="ECO:0000313" key="2">
    <source>
        <dbReference type="EMBL" id="KKN09141.1"/>
    </source>
</evidence>
<protein>
    <submittedName>
        <fullName evidence="2">Uncharacterized protein</fullName>
    </submittedName>
</protein>
<organism evidence="2">
    <name type="scientific">marine sediment metagenome</name>
    <dbReference type="NCBI Taxonomy" id="412755"/>
    <lineage>
        <taxon>unclassified sequences</taxon>
        <taxon>metagenomes</taxon>
        <taxon>ecological metagenomes</taxon>
    </lineage>
</organism>
<accession>A0A0F9Q7A9</accession>
<comment type="caution">
    <text evidence="2">The sequence shown here is derived from an EMBL/GenBank/DDBJ whole genome shotgun (WGS) entry which is preliminary data.</text>
</comment>
<evidence type="ECO:0000256" key="1">
    <source>
        <dbReference type="SAM" id="MobiDB-lite"/>
    </source>
</evidence>
<name>A0A0F9Q7A9_9ZZZZ</name>
<dbReference type="EMBL" id="LAZR01004380">
    <property type="protein sequence ID" value="KKN09141.1"/>
    <property type="molecule type" value="Genomic_DNA"/>
</dbReference>
<dbReference type="AlphaFoldDB" id="A0A0F9Q7A9"/>
<feature type="region of interest" description="Disordered" evidence="1">
    <location>
        <begin position="42"/>
        <end position="61"/>
    </location>
</feature>
<reference evidence="2" key="1">
    <citation type="journal article" date="2015" name="Nature">
        <title>Complex archaea that bridge the gap between prokaryotes and eukaryotes.</title>
        <authorList>
            <person name="Spang A."/>
            <person name="Saw J.H."/>
            <person name="Jorgensen S.L."/>
            <person name="Zaremba-Niedzwiedzka K."/>
            <person name="Martijn J."/>
            <person name="Lind A.E."/>
            <person name="van Eijk R."/>
            <person name="Schleper C."/>
            <person name="Guy L."/>
            <person name="Ettema T.J."/>
        </authorList>
    </citation>
    <scope>NUCLEOTIDE SEQUENCE</scope>
</reference>
<sequence length="243" mass="26133">MPWISERPDEAIQQARDDTIERAKDIWGLDYAEQSDGLYPSGNQIGRSQYRPGHTRGQRGSAQVMPETIGGQWTTVFAAAAAVAGIAIGDAISLATTAQGLLTAQAPNMIAAGGAVAAWLDFILDEDMFVIHEGFFSRALEPSITEFTFILSGVQIPTMQIEDIYVNEDSITKGYLEVPNVVSPKSQVVYKPRSRRVGLLGAAGGAAINVNSPAFDEDASIAEPFGLIGEAIAKRSFLIRELF</sequence>